<name>F0EJA4_ENTCA</name>
<gene>
    <name evidence="1" type="ORF">HMPREF9087_1542</name>
</gene>
<reference evidence="1 2" key="1">
    <citation type="submission" date="2011-01" db="EMBL/GenBank/DDBJ databases">
        <authorList>
            <person name="Muzny D."/>
            <person name="Qin X."/>
            <person name="Deng J."/>
            <person name="Jiang H."/>
            <person name="Liu Y."/>
            <person name="Qu J."/>
            <person name="Song X.-Z."/>
            <person name="Zhang L."/>
            <person name="Thornton R."/>
            <person name="Coyle M."/>
            <person name="Francisco L."/>
            <person name="Jackson L."/>
            <person name="Javaid M."/>
            <person name="Korchina V."/>
            <person name="Kovar C."/>
            <person name="Mata R."/>
            <person name="Mathew T."/>
            <person name="Ngo R."/>
            <person name="Nguyen L."/>
            <person name="Nguyen N."/>
            <person name="Okwuonu G."/>
            <person name="Ongeri F."/>
            <person name="Pham C."/>
            <person name="Simmons D."/>
            <person name="Wilczek-Boney K."/>
            <person name="Hale W."/>
            <person name="Jakkamsetti A."/>
            <person name="Pham P."/>
            <person name="Ruth R."/>
            <person name="San Lucas F."/>
            <person name="Warren J."/>
            <person name="Zhang J."/>
            <person name="Zhao Z."/>
            <person name="Zhou C."/>
            <person name="Zhu D."/>
            <person name="Lee S."/>
            <person name="Bess C."/>
            <person name="Blankenburg K."/>
            <person name="Forbes L."/>
            <person name="Fu Q."/>
            <person name="Gubbala S."/>
            <person name="Hirani K."/>
            <person name="Jayaseelan J.C."/>
            <person name="Lara F."/>
            <person name="Munidasa M."/>
            <person name="Palculict T."/>
            <person name="Patil S."/>
            <person name="Pu L.-L."/>
            <person name="Saada N."/>
            <person name="Tang L."/>
            <person name="Weissenberger G."/>
            <person name="Zhu Y."/>
            <person name="Hemphill L."/>
            <person name="Shang Y."/>
            <person name="Youmans B."/>
            <person name="Ayvaz T."/>
            <person name="Ross M."/>
            <person name="Santibanez J."/>
            <person name="Aqrawi P."/>
            <person name="Gross S."/>
            <person name="Joshi V."/>
            <person name="Fowler G."/>
            <person name="Nazareth L."/>
            <person name="Reid J."/>
            <person name="Worley K."/>
            <person name="Petrosino J."/>
            <person name="Highlander S."/>
            <person name="Gibbs R."/>
        </authorList>
    </citation>
    <scope>NUCLEOTIDE SEQUENCE [LARGE SCALE GENOMIC DNA]</scope>
    <source>
        <strain evidence="1 2">ATCC 12755</strain>
    </source>
</reference>
<dbReference type="Proteomes" id="UP000004835">
    <property type="component" value="Unassembled WGS sequence"/>
</dbReference>
<comment type="caution">
    <text evidence="1">The sequence shown here is derived from an EMBL/GenBank/DDBJ whole genome shotgun (WGS) entry which is preliminary data.</text>
</comment>
<dbReference type="AlphaFoldDB" id="F0EJA4"/>
<evidence type="ECO:0000313" key="1">
    <source>
        <dbReference type="EMBL" id="EGC70154.1"/>
    </source>
</evidence>
<evidence type="ECO:0000313" key="2">
    <source>
        <dbReference type="Proteomes" id="UP000004835"/>
    </source>
</evidence>
<accession>F0EJA4</accession>
<organism evidence="1 2">
    <name type="scientific">Enterococcus casseliflavus ATCC 12755</name>
    <dbReference type="NCBI Taxonomy" id="888066"/>
    <lineage>
        <taxon>Bacteria</taxon>
        <taxon>Bacillati</taxon>
        <taxon>Bacillota</taxon>
        <taxon>Bacilli</taxon>
        <taxon>Lactobacillales</taxon>
        <taxon>Enterococcaceae</taxon>
        <taxon>Enterococcus</taxon>
    </lineage>
</organism>
<protein>
    <submittedName>
        <fullName evidence="1">Uncharacterized protein</fullName>
    </submittedName>
</protein>
<proteinExistence type="predicted"/>
<sequence>MFSNVLLTKNEAIRNDQKVSKGKKTLLAFLFVQKNEKRFHY</sequence>
<dbReference type="EMBL" id="AEWT01000010">
    <property type="protein sequence ID" value="EGC70154.1"/>
    <property type="molecule type" value="Genomic_DNA"/>
</dbReference>
<dbReference type="HOGENOM" id="CLU_3269441_0_0_9"/>